<protein>
    <submittedName>
        <fullName evidence="5">FadR family transcriptional regulator</fullName>
    </submittedName>
</protein>
<name>A0A438B3B9_9NOCA</name>
<sequence>MVNVDDPKDSVNRQLHASVLNRLGGEIVAGVVPPGTRILADEIVVQYAVSRTVVREVVRVLESLGLLAVRRRIGITVLNEDHWNSLDPNVIRWKLAGPQRFEQLACLSELRSAIEPLAARLAASRATAEQCGVLTASVIGMSSTARAADNDAFLAHDSNFHRTLLAASGNPLLRAMSEIVVEVLEGRTRHSLMPHIAESEAIHLHGVVAASVQAGDADAAEVAMQAIVVESAMAMEELKEAQEAL</sequence>
<dbReference type="Gene3D" id="1.20.120.530">
    <property type="entry name" value="GntR ligand-binding domain-like"/>
    <property type="match status" value="1"/>
</dbReference>
<dbReference type="GO" id="GO:0003700">
    <property type="term" value="F:DNA-binding transcription factor activity"/>
    <property type="evidence" value="ECO:0007669"/>
    <property type="project" value="InterPro"/>
</dbReference>
<dbReference type="SMART" id="SM00895">
    <property type="entry name" value="FCD"/>
    <property type="match status" value="1"/>
</dbReference>
<keyword evidence="2" id="KW-0238">DNA-binding</keyword>
<dbReference type="OrthoDB" id="4164516at2"/>
<dbReference type="InterPro" id="IPR036388">
    <property type="entry name" value="WH-like_DNA-bd_sf"/>
</dbReference>
<evidence type="ECO:0000256" key="3">
    <source>
        <dbReference type="ARBA" id="ARBA00023163"/>
    </source>
</evidence>
<dbReference type="Pfam" id="PF07729">
    <property type="entry name" value="FCD"/>
    <property type="match status" value="1"/>
</dbReference>
<dbReference type="SUPFAM" id="SSF48008">
    <property type="entry name" value="GntR ligand-binding domain-like"/>
    <property type="match status" value="1"/>
</dbReference>
<evidence type="ECO:0000256" key="2">
    <source>
        <dbReference type="ARBA" id="ARBA00023125"/>
    </source>
</evidence>
<evidence type="ECO:0000313" key="5">
    <source>
        <dbReference type="EMBL" id="RVW05436.1"/>
    </source>
</evidence>
<dbReference type="PANTHER" id="PTHR43537:SF44">
    <property type="entry name" value="GNTR FAMILY REGULATORY PROTEIN"/>
    <property type="match status" value="1"/>
</dbReference>
<dbReference type="InterPro" id="IPR036390">
    <property type="entry name" value="WH_DNA-bd_sf"/>
</dbReference>
<feature type="domain" description="HTH gntR-type" evidence="4">
    <location>
        <begin position="13"/>
        <end position="80"/>
    </location>
</feature>
<dbReference type="EMBL" id="RKLO01000001">
    <property type="protein sequence ID" value="RVW05436.1"/>
    <property type="molecule type" value="Genomic_DNA"/>
</dbReference>
<gene>
    <name evidence="5" type="ORF">EGT50_02220</name>
</gene>
<dbReference type="SUPFAM" id="SSF46785">
    <property type="entry name" value="Winged helix' DNA-binding domain"/>
    <property type="match status" value="1"/>
</dbReference>
<comment type="caution">
    <text evidence="5">The sequence shown here is derived from an EMBL/GenBank/DDBJ whole genome shotgun (WGS) entry which is preliminary data.</text>
</comment>
<dbReference type="AlphaFoldDB" id="A0A438B3B9"/>
<dbReference type="SMART" id="SM00345">
    <property type="entry name" value="HTH_GNTR"/>
    <property type="match status" value="1"/>
</dbReference>
<keyword evidence="3" id="KW-0804">Transcription</keyword>
<dbReference type="PANTHER" id="PTHR43537">
    <property type="entry name" value="TRANSCRIPTIONAL REGULATOR, GNTR FAMILY"/>
    <property type="match status" value="1"/>
</dbReference>
<organism evidence="5 6">
    <name type="scientific">Rhodococcus xishaensis</name>
    <dbReference type="NCBI Taxonomy" id="2487364"/>
    <lineage>
        <taxon>Bacteria</taxon>
        <taxon>Bacillati</taxon>
        <taxon>Actinomycetota</taxon>
        <taxon>Actinomycetes</taxon>
        <taxon>Mycobacteriales</taxon>
        <taxon>Nocardiaceae</taxon>
        <taxon>Rhodococcus</taxon>
    </lineage>
</organism>
<dbReference type="InterPro" id="IPR011711">
    <property type="entry name" value="GntR_C"/>
</dbReference>
<dbReference type="PROSITE" id="PS50949">
    <property type="entry name" value="HTH_GNTR"/>
    <property type="match status" value="1"/>
</dbReference>
<evidence type="ECO:0000259" key="4">
    <source>
        <dbReference type="PROSITE" id="PS50949"/>
    </source>
</evidence>
<dbReference type="GO" id="GO:0003677">
    <property type="term" value="F:DNA binding"/>
    <property type="evidence" value="ECO:0007669"/>
    <property type="project" value="UniProtKB-KW"/>
</dbReference>
<dbReference type="InterPro" id="IPR008920">
    <property type="entry name" value="TF_FadR/GntR_C"/>
</dbReference>
<keyword evidence="6" id="KW-1185">Reference proteome</keyword>
<dbReference type="Proteomes" id="UP000283479">
    <property type="component" value="Unassembled WGS sequence"/>
</dbReference>
<reference evidence="5 6" key="1">
    <citation type="submission" date="2018-11" db="EMBL/GenBank/DDBJ databases">
        <title>Rhodococcus spongicola sp. nov. and Rhodococcus xishaensis sp. nov. from marine sponges.</title>
        <authorList>
            <person name="Li L."/>
            <person name="Lin H.W."/>
        </authorList>
    </citation>
    <scope>NUCLEOTIDE SEQUENCE [LARGE SCALE GENOMIC DNA]</scope>
    <source>
        <strain evidence="5 6">LHW51113</strain>
    </source>
</reference>
<keyword evidence="1" id="KW-0805">Transcription regulation</keyword>
<dbReference type="Gene3D" id="1.10.10.10">
    <property type="entry name" value="Winged helix-like DNA-binding domain superfamily/Winged helix DNA-binding domain"/>
    <property type="match status" value="1"/>
</dbReference>
<evidence type="ECO:0000256" key="1">
    <source>
        <dbReference type="ARBA" id="ARBA00023015"/>
    </source>
</evidence>
<dbReference type="InterPro" id="IPR000524">
    <property type="entry name" value="Tscrpt_reg_HTH_GntR"/>
</dbReference>
<accession>A0A438B3B9</accession>
<dbReference type="RefSeq" id="WP_127950955.1">
    <property type="nucleotide sequence ID" value="NZ_RKLO01000001.1"/>
</dbReference>
<evidence type="ECO:0000313" key="6">
    <source>
        <dbReference type="Proteomes" id="UP000283479"/>
    </source>
</evidence>
<proteinExistence type="predicted"/>
<dbReference type="Pfam" id="PF00392">
    <property type="entry name" value="GntR"/>
    <property type="match status" value="1"/>
</dbReference>